<organism evidence="1 2">
    <name type="scientific">candidate division WS6 bacterium OLB20</name>
    <dbReference type="NCBI Taxonomy" id="1617426"/>
    <lineage>
        <taxon>Bacteria</taxon>
        <taxon>Candidatus Dojkabacteria</taxon>
    </lineage>
</organism>
<dbReference type="Proteomes" id="UP000070457">
    <property type="component" value="Unassembled WGS sequence"/>
</dbReference>
<sequence length="128" mass="13617">MKTKHKGIIALTILILSMAILLAGGIALLLAASDVAVSTRGYSDSVYARLTTRSCLEEAVRLIRSDNNYLGSFIVTYPDSYPGRSCTATVTDAGGTLKNVSISAGFMESEITEVYIVDYSSNPPSLSN</sequence>
<proteinExistence type="predicted"/>
<dbReference type="EMBL" id="JYNZ01000002">
    <property type="protein sequence ID" value="KXK27428.1"/>
    <property type="molecule type" value="Genomic_DNA"/>
</dbReference>
<name>A0A136M0J6_9BACT</name>
<evidence type="ECO:0008006" key="3">
    <source>
        <dbReference type="Google" id="ProtNLM"/>
    </source>
</evidence>
<comment type="caution">
    <text evidence="1">The sequence shown here is derived from an EMBL/GenBank/DDBJ whole genome shotgun (WGS) entry which is preliminary data.</text>
</comment>
<dbReference type="AlphaFoldDB" id="A0A136M0J6"/>
<evidence type="ECO:0000313" key="1">
    <source>
        <dbReference type="EMBL" id="KXK27428.1"/>
    </source>
</evidence>
<protein>
    <recommendedName>
        <fullName evidence="3">Type 4 fimbrial biogenesis protein PilX N-terminal domain-containing protein</fullName>
    </recommendedName>
</protein>
<accession>A0A136M0J6</accession>
<dbReference type="STRING" id="1617426.TR69_WS6001000304"/>
<evidence type="ECO:0000313" key="2">
    <source>
        <dbReference type="Proteomes" id="UP000070457"/>
    </source>
</evidence>
<gene>
    <name evidence="1" type="ORF">TR69_WS6001000304</name>
</gene>
<reference evidence="1 2" key="1">
    <citation type="submission" date="2015-02" db="EMBL/GenBank/DDBJ databases">
        <title>Improved understanding of the partial-nitritation anammox process through 23 genomes representing the majority of the microbial community.</title>
        <authorList>
            <person name="Speth D.R."/>
            <person name="In T Zandt M."/>
            <person name="Guerrero Cruz S."/>
            <person name="Jetten M.S."/>
            <person name="Dutilh B.E."/>
        </authorList>
    </citation>
    <scope>NUCLEOTIDE SEQUENCE [LARGE SCALE GENOMIC DNA]</scope>
    <source>
        <strain evidence="1">OLB20</strain>
    </source>
</reference>